<evidence type="ECO:0000256" key="2">
    <source>
        <dbReference type="ARBA" id="ARBA00022598"/>
    </source>
</evidence>
<accession>A0A8H8DJB5</accession>
<evidence type="ECO:0000256" key="4">
    <source>
        <dbReference type="ARBA" id="ARBA00022840"/>
    </source>
</evidence>
<evidence type="ECO:0000256" key="6">
    <source>
        <dbReference type="ARBA" id="ARBA00023146"/>
    </source>
</evidence>
<dbReference type="Gene3D" id="3.40.50.620">
    <property type="entry name" value="HUPs"/>
    <property type="match status" value="1"/>
</dbReference>
<dbReference type="GO" id="GO:0005524">
    <property type="term" value="F:ATP binding"/>
    <property type="evidence" value="ECO:0007669"/>
    <property type="project" value="UniProtKB-KW"/>
</dbReference>
<evidence type="ECO:0000256" key="7">
    <source>
        <dbReference type="ARBA" id="ARBA00033323"/>
    </source>
</evidence>
<evidence type="ECO:0000313" key="11">
    <source>
        <dbReference type="Proteomes" id="UP000673691"/>
    </source>
</evidence>
<dbReference type="GO" id="GO:0005829">
    <property type="term" value="C:cytosol"/>
    <property type="evidence" value="ECO:0007669"/>
    <property type="project" value="TreeGrafter"/>
</dbReference>
<dbReference type="NCBIfam" id="TIGR00234">
    <property type="entry name" value="tyrS"/>
    <property type="match status" value="1"/>
</dbReference>
<keyword evidence="11" id="KW-1185">Reference proteome</keyword>
<keyword evidence="4 9" id="KW-0067">ATP-binding</keyword>
<keyword evidence="2 9" id="KW-0436">Ligase</keyword>
<proteinExistence type="inferred from homology"/>
<evidence type="ECO:0000256" key="5">
    <source>
        <dbReference type="ARBA" id="ARBA00022917"/>
    </source>
</evidence>
<name>A0A8H8DJB5_9FUNG</name>
<evidence type="ECO:0000256" key="1">
    <source>
        <dbReference type="ARBA" id="ARBA00013160"/>
    </source>
</evidence>
<evidence type="ECO:0000256" key="3">
    <source>
        <dbReference type="ARBA" id="ARBA00022741"/>
    </source>
</evidence>
<reference evidence="10 11" key="1">
    <citation type="journal article" name="Sci. Rep.">
        <title>Genome-scale phylogenetic analyses confirm Olpidium as the closest living zoosporic fungus to the non-flagellated, terrestrial fungi.</title>
        <authorList>
            <person name="Chang Y."/>
            <person name="Rochon D."/>
            <person name="Sekimoto S."/>
            <person name="Wang Y."/>
            <person name="Chovatia M."/>
            <person name="Sandor L."/>
            <person name="Salamov A."/>
            <person name="Grigoriev I.V."/>
            <person name="Stajich J.E."/>
            <person name="Spatafora J.W."/>
        </authorList>
    </citation>
    <scope>NUCLEOTIDE SEQUENCE [LARGE SCALE GENOMIC DNA]</scope>
    <source>
        <strain evidence="10">S191</strain>
    </source>
</reference>
<keyword evidence="3 9" id="KW-0547">Nucleotide-binding</keyword>
<dbReference type="Pfam" id="PF00579">
    <property type="entry name" value="tRNA-synt_1b"/>
    <property type="match status" value="1"/>
</dbReference>
<dbReference type="Proteomes" id="UP000673691">
    <property type="component" value="Unassembled WGS sequence"/>
</dbReference>
<keyword evidence="6 9" id="KW-0030">Aminoacyl-tRNA synthetase</keyword>
<comment type="caution">
    <text evidence="10">The sequence shown here is derived from an EMBL/GenBank/DDBJ whole genome shotgun (WGS) entry which is preliminary data.</text>
</comment>
<dbReference type="Gene3D" id="1.10.240.10">
    <property type="entry name" value="Tyrosyl-Transfer RNA Synthetase"/>
    <property type="match status" value="1"/>
</dbReference>
<dbReference type="PANTHER" id="PTHR11766:SF0">
    <property type="entry name" value="TYROSINE--TRNA LIGASE, MITOCHONDRIAL"/>
    <property type="match status" value="1"/>
</dbReference>
<dbReference type="SUPFAM" id="SSF52374">
    <property type="entry name" value="Nucleotidylyl transferase"/>
    <property type="match status" value="1"/>
</dbReference>
<keyword evidence="5 9" id="KW-0648">Protein biosynthesis</keyword>
<organism evidence="10 11">
    <name type="scientific">Olpidium bornovanus</name>
    <dbReference type="NCBI Taxonomy" id="278681"/>
    <lineage>
        <taxon>Eukaryota</taxon>
        <taxon>Fungi</taxon>
        <taxon>Fungi incertae sedis</taxon>
        <taxon>Olpidiomycota</taxon>
        <taxon>Olpidiomycotina</taxon>
        <taxon>Olpidiomycetes</taxon>
        <taxon>Olpidiales</taxon>
        <taxon>Olpidiaceae</taxon>
        <taxon>Olpidium</taxon>
    </lineage>
</organism>
<dbReference type="InterPro" id="IPR024088">
    <property type="entry name" value="Tyr-tRNA-ligase_bac-type"/>
</dbReference>
<dbReference type="InterPro" id="IPR002305">
    <property type="entry name" value="aa-tRNA-synth_Ic"/>
</dbReference>
<dbReference type="GO" id="GO:0006437">
    <property type="term" value="P:tyrosyl-tRNA aminoacylation"/>
    <property type="evidence" value="ECO:0007669"/>
    <property type="project" value="InterPro"/>
</dbReference>
<dbReference type="CDD" id="cd00805">
    <property type="entry name" value="TyrRS_core"/>
    <property type="match status" value="1"/>
</dbReference>
<comment type="catalytic activity">
    <reaction evidence="8">
        <text>tRNA(Tyr) + L-tyrosine + ATP = L-tyrosyl-tRNA(Tyr) + AMP + diphosphate + H(+)</text>
        <dbReference type="Rhea" id="RHEA:10220"/>
        <dbReference type="Rhea" id="RHEA-COMP:9706"/>
        <dbReference type="Rhea" id="RHEA-COMP:9707"/>
        <dbReference type="ChEBI" id="CHEBI:15378"/>
        <dbReference type="ChEBI" id="CHEBI:30616"/>
        <dbReference type="ChEBI" id="CHEBI:33019"/>
        <dbReference type="ChEBI" id="CHEBI:58315"/>
        <dbReference type="ChEBI" id="CHEBI:78442"/>
        <dbReference type="ChEBI" id="CHEBI:78536"/>
        <dbReference type="ChEBI" id="CHEBI:456215"/>
        <dbReference type="EC" id="6.1.1.1"/>
    </reaction>
</comment>
<dbReference type="GO" id="GO:0004831">
    <property type="term" value="F:tyrosine-tRNA ligase activity"/>
    <property type="evidence" value="ECO:0007669"/>
    <property type="project" value="UniProtKB-EC"/>
</dbReference>
<protein>
    <recommendedName>
        <fullName evidence="1">tyrosine--tRNA ligase</fullName>
        <ecNumber evidence="1">6.1.1.1</ecNumber>
    </recommendedName>
    <alternativeName>
        <fullName evidence="7">Tyrosyl-tRNA synthetase</fullName>
    </alternativeName>
</protein>
<dbReference type="OrthoDB" id="337870at2759"/>
<dbReference type="InterPro" id="IPR002307">
    <property type="entry name" value="Tyr-tRNA-ligase"/>
</dbReference>
<evidence type="ECO:0000256" key="8">
    <source>
        <dbReference type="ARBA" id="ARBA00048248"/>
    </source>
</evidence>
<dbReference type="GO" id="GO:0005739">
    <property type="term" value="C:mitochondrion"/>
    <property type="evidence" value="ECO:0007669"/>
    <property type="project" value="TreeGrafter"/>
</dbReference>
<evidence type="ECO:0000256" key="9">
    <source>
        <dbReference type="RuleBase" id="RU363036"/>
    </source>
</evidence>
<evidence type="ECO:0000313" key="10">
    <source>
        <dbReference type="EMBL" id="KAG5460568.1"/>
    </source>
</evidence>
<comment type="similarity">
    <text evidence="9">Belongs to the class-I aminoacyl-tRNA synthetase family.</text>
</comment>
<dbReference type="EMBL" id="JAEFCI010005036">
    <property type="protein sequence ID" value="KAG5460568.1"/>
    <property type="molecule type" value="Genomic_DNA"/>
</dbReference>
<dbReference type="PANTHER" id="PTHR11766">
    <property type="entry name" value="TYROSYL-TRNA SYNTHETASE"/>
    <property type="match status" value="1"/>
</dbReference>
<gene>
    <name evidence="10" type="ORF">BJ554DRAFT_7369</name>
</gene>
<dbReference type="AlphaFoldDB" id="A0A8H8DJB5"/>
<dbReference type="InterPro" id="IPR014729">
    <property type="entry name" value="Rossmann-like_a/b/a_fold"/>
</dbReference>
<dbReference type="EC" id="6.1.1.1" evidence="1"/>
<sequence>MMFAVAPRFLFCRRSSLLAAPATSRWYSTPAGVRSVPLLQELRARGLVAEVTSEGLAKQLQSPTVLYTGFDPTATSLHVGNLITLLGLLHFHLRGHKVIVVVCDRPPCVGGATGSIGDPSGRSSERNALSREVLERNVDCIRSQLDKLLSTAAVYAANRPAGRQRDDADSKVDAKPVVLNNLDWFASIPVLDFLGGIGRHARINSMLDRESVKTRLDSLQGMSFTEFSYQLLQAYDFWHLHKTYECTSVCCKLITAAFYVQLGGSDQWGNINAGRDLIHRKYVEEGTADRAEREPEIFGLTIPLLTTSSGEKFGKSAGNAVWLDEQQTSVYDFYQVRAKRTS</sequence>